<dbReference type="PANTHER" id="PTHR33048">
    <property type="entry name" value="PTH11-LIKE INTEGRAL MEMBRANE PROTEIN (AFU_ORTHOLOGUE AFUA_5G11245)"/>
    <property type="match status" value="1"/>
</dbReference>
<evidence type="ECO:0000256" key="5">
    <source>
        <dbReference type="ARBA" id="ARBA00038359"/>
    </source>
</evidence>
<evidence type="ECO:0000256" key="2">
    <source>
        <dbReference type="ARBA" id="ARBA00022692"/>
    </source>
</evidence>
<evidence type="ECO:0000256" key="3">
    <source>
        <dbReference type="ARBA" id="ARBA00022989"/>
    </source>
</evidence>
<dbReference type="InterPro" id="IPR049326">
    <property type="entry name" value="Rhodopsin_dom_fungi"/>
</dbReference>
<evidence type="ECO:0000256" key="6">
    <source>
        <dbReference type="SAM" id="Phobius"/>
    </source>
</evidence>
<reference evidence="9" key="1">
    <citation type="submission" date="2019-04" db="EMBL/GenBank/DDBJ databases">
        <title>Friends and foes A comparative genomics studyof 23 Aspergillus species from section Flavi.</title>
        <authorList>
            <consortium name="DOE Joint Genome Institute"/>
            <person name="Kjaerbolling I."/>
            <person name="Vesth T."/>
            <person name="Frisvad J.C."/>
            <person name="Nybo J.L."/>
            <person name="Theobald S."/>
            <person name="Kildgaard S."/>
            <person name="Isbrandt T."/>
            <person name="Kuo A."/>
            <person name="Sato A."/>
            <person name="Lyhne E.K."/>
            <person name="Kogle M.E."/>
            <person name="Wiebenga A."/>
            <person name="Kun R.S."/>
            <person name="Lubbers R.J."/>
            <person name="Makela M.R."/>
            <person name="Barry K."/>
            <person name="Chovatia M."/>
            <person name="Clum A."/>
            <person name="Daum C."/>
            <person name="Haridas S."/>
            <person name="He G."/>
            <person name="LaButti K."/>
            <person name="Lipzen A."/>
            <person name="Mondo S."/>
            <person name="Riley R."/>
            <person name="Salamov A."/>
            <person name="Simmons B.A."/>
            <person name="Magnuson J.K."/>
            <person name="Henrissat B."/>
            <person name="Mortensen U.H."/>
            <person name="Larsen T.O."/>
            <person name="Devries R.P."/>
            <person name="Grigoriev I.V."/>
            <person name="Machida M."/>
            <person name="Baker S.E."/>
            <person name="Andersen M.R."/>
        </authorList>
    </citation>
    <scope>NUCLEOTIDE SEQUENCE [LARGE SCALE GENOMIC DNA]</scope>
    <source>
        <strain evidence="9">CBS 553.77</strain>
    </source>
</reference>
<feature type="transmembrane region" description="Helical" evidence="6">
    <location>
        <begin position="41"/>
        <end position="66"/>
    </location>
</feature>
<keyword evidence="4 6" id="KW-0472">Membrane</keyword>
<evidence type="ECO:0000256" key="4">
    <source>
        <dbReference type="ARBA" id="ARBA00023136"/>
    </source>
</evidence>
<dbReference type="InterPro" id="IPR052337">
    <property type="entry name" value="SAT4-like"/>
</dbReference>
<protein>
    <recommendedName>
        <fullName evidence="7">Rhodopsin domain-containing protein</fullName>
    </recommendedName>
</protein>
<feature type="transmembrane region" description="Helical" evidence="6">
    <location>
        <begin position="86"/>
        <end position="107"/>
    </location>
</feature>
<proteinExistence type="inferred from homology"/>
<comment type="similarity">
    <text evidence="5">Belongs to the SAT4 family.</text>
</comment>
<name>A0A5N6Z877_9EURO</name>
<dbReference type="GO" id="GO:0016020">
    <property type="term" value="C:membrane"/>
    <property type="evidence" value="ECO:0007669"/>
    <property type="project" value="UniProtKB-SubCell"/>
</dbReference>
<feature type="transmembrane region" description="Helical" evidence="6">
    <location>
        <begin position="237"/>
        <end position="256"/>
    </location>
</feature>
<feature type="domain" description="Rhodopsin" evidence="7">
    <location>
        <begin position="25"/>
        <end position="260"/>
    </location>
</feature>
<keyword evidence="3 6" id="KW-1133">Transmembrane helix</keyword>
<dbReference type="Pfam" id="PF20684">
    <property type="entry name" value="Fung_rhodopsin"/>
    <property type="match status" value="1"/>
</dbReference>
<dbReference type="PANTHER" id="PTHR33048:SF114">
    <property type="entry name" value="MEMBRANE PROTEIN PTH11-LIKE, PUTATIVE (AFU_ORTHOLOGUE AFUA_7G06620)-RELATED"/>
    <property type="match status" value="1"/>
</dbReference>
<feature type="transmembrane region" description="Helical" evidence="6">
    <location>
        <begin position="160"/>
        <end position="185"/>
    </location>
</feature>
<evidence type="ECO:0000313" key="8">
    <source>
        <dbReference type="EMBL" id="KAE8353076.1"/>
    </source>
</evidence>
<comment type="subcellular location">
    <subcellularLocation>
        <location evidence="1">Membrane</location>
        <topology evidence="1">Multi-pass membrane protein</topology>
    </subcellularLocation>
</comment>
<dbReference type="AlphaFoldDB" id="A0A5N6Z877"/>
<keyword evidence="9" id="KW-1185">Reference proteome</keyword>
<feature type="transmembrane region" description="Helical" evidence="6">
    <location>
        <begin position="6"/>
        <end position="29"/>
    </location>
</feature>
<feature type="transmembrane region" description="Helical" evidence="6">
    <location>
        <begin position="119"/>
        <end position="140"/>
    </location>
</feature>
<evidence type="ECO:0000256" key="1">
    <source>
        <dbReference type="ARBA" id="ARBA00004141"/>
    </source>
</evidence>
<dbReference type="OrthoDB" id="444631at2759"/>
<dbReference type="EMBL" id="ML739108">
    <property type="protein sequence ID" value="KAE8353076.1"/>
    <property type="molecule type" value="Genomic_DNA"/>
</dbReference>
<gene>
    <name evidence="8" type="ORF">BDV28DRAFT_114374</name>
</gene>
<dbReference type="Proteomes" id="UP000327118">
    <property type="component" value="Unassembled WGS sequence"/>
</dbReference>
<evidence type="ECO:0000313" key="9">
    <source>
        <dbReference type="Proteomes" id="UP000327118"/>
    </source>
</evidence>
<evidence type="ECO:0000259" key="7">
    <source>
        <dbReference type="Pfam" id="PF20684"/>
    </source>
</evidence>
<sequence>MVSQVQLVAVITTVFSALSFLAVALRLFARCFIMKAMGPDDYLIVLASLFSWAYAVVTIIAVRHALAGNLLLLTLKEQQTFLMGMYLASMFYPASQGFTKLSICWFYTRLGHVTLTRVCYGVIALVVAQTVGVVLSAALHCPPAKWFHSPVLLLLCAPHIEAFALASGTINVVTDVVTYVLPIPVIRILQMPFKQKAYVIIILALGVIPCIASIVRLAYNSNLMRFPPDYNTISATFYWTAVETNLSIVAASIPSFKAIATRYFPRAIGTDPSGSRSEQSGRPRPLESGSVDELYRLKPFRRRTRTLGLSVLYDRDRGGMGTSIPTLSQERIHVPETTTVTPK</sequence>
<organism evidence="8 9">
    <name type="scientific">Aspergillus coremiiformis</name>
    <dbReference type="NCBI Taxonomy" id="138285"/>
    <lineage>
        <taxon>Eukaryota</taxon>
        <taxon>Fungi</taxon>
        <taxon>Dikarya</taxon>
        <taxon>Ascomycota</taxon>
        <taxon>Pezizomycotina</taxon>
        <taxon>Eurotiomycetes</taxon>
        <taxon>Eurotiomycetidae</taxon>
        <taxon>Eurotiales</taxon>
        <taxon>Aspergillaceae</taxon>
        <taxon>Aspergillus</taxon>
        <taxon>Aspergillus subgen. Circumdati</taxon>
    </lineage>
</organism>
<accession>A0A5N6Z877</accession>
<feature type="transmembrane region" description="Helical" evidence="6">
    <location>
        <begin position="197"/>
        <end position="217"/>
    </location>
</feature>
<keyword evidence="2 6" id="KW-0812">Transmembrane</keyword>